<evidence type="ECO:0000256" key="5">
    <source>
        <dbReference type="ARBA" id="ARBA00022960"/>
    </source>
</evidence>
<dbReference type="UniPathway" id="UPA00219"/>
<keyword evidence="7 10" id="KW-0472">Membrane</keyword>
<reference evidence="14" key="2">
    <citation type="journal article" date="2016" name="Int. J. Syst. Evol. Microbiol.">
        <title>Caldimicrobium thiodismutans sp. nov., a sulfur-disproportionating bacterium isolated from a hot spring.</title>
        <authorList>
            <person name="Kojima H."/>
            <person name="Umezawa K."/>
            <person name="Fukui M."/>
        </authorList>
    </citation>
    <scope>NUCLEOTIDE SEQUENCE [LARGE SCALE GENOMIC DNA]</scope>
    <source>
        <strain evidence="14">TF1</strain>
    </source>
</reference>
<evidence type="ECO:0000256" key="1">
    <source>
        <dbReference type="ARBA" id="ARBA00022475"/>
    </source>
</evidence>
<dbReference type="GO" id="GO:0050511">
    <property type="term" value="F:undecaprenyldiphospho-muramoylpentapeptide beta-N-acetylglucosaminyltransferase activity"/>
    <property type="evidence" value="ECO:0007669"/>
    <property type="project" value="UniProtKB-UniRule"/>
</dbReference>
<dbReference type="GO" id="GO:0005886">
    <property type="term" value="C:plasma membrane"/>
    <property type="evidence" value="ECO:0007669"/>
    <property type="project" value="UniProtKB-SubCell"/>
</dbReference>
<evidence type="ECO:0000256" key="2">
    <source>
        <dbReference type="ARBA" id="ARBA00022618"/>
    </source>
</evidence>
<keyword evidence="1 10" id="KW-1003">Cell membrane</keyword>
<dbReference type="Gene3D" id="3.40.50.2000">
    <property type="entry name" value="Glycogen Phosphorylase B"/>
    <property type="match status" value="2"/>
</dbReference>
<dbReference type="InterPro" id="IPR004276">
    <property type="entry name" value="GlycoTrans_28_N"/>
</dbReference>
<comment type="pathway">
    <text evidence="10">Cell wall biogenesis; peptidoglycan biosynthesis.</text>
</comment>
<evidence type="ECO:0000256" key="10">
    <source>
        <dbReference type="HAMAP-Rule" id="MF_00033"/>
    </source>
</evidence>
<evidence type="ECO:0000259" key="12">
    <source>
        <dbReference type="Pfam" id="PF04101"/>
    </source>
</evidence>
<keyword evidence="4 10" id="KW-0808">Transferase</keyword>
<feature type="binding site" evidence="10">
    <location>
        <position position="291"/>
    </location>
    <ligand>
        <name>UDP-N-acetyl-alpha-D-glucosamine</name>
        <dbReference type="ChEBI" id="CHEBI:57705"/>
    </ligand>
</feature>
<keyword evidence="9 10" id="KW-0961">Cell wall biogenesis/degradation</keyword>
<keyword evidence="6 10" id="KW-0573">Peptidoglycan synthesis</keyword>
<dbReference type="RefSeq" id="WP_068513621.1">
    <property type="nucleotide sequence ID" value="NZ_AP014945.1"/>
</dbReference>
<keyword evidence="5 10" id="KW-0133">Cell shape</keyword>
<dbReference type="GO" id="GO:0008360">
    <property type="term" value="P:regulation of cell shape"/>
    <property type="evidence" value="ECO:0007669"/>
    <property type="project" value="UniProtKB-KW"/>
</dbReference>
<dbReference type="PATRIC" id="fig|1653476.3.peg.818"/>
<evidence type="ECO:0000256" key="7">
    <source>
        <dbReference type="ARBA" id="ARBA00023136"/>
    </source>
</evidence>
<protein>
    <recommendedName>
        <fullName evidence="10">UDP-N-acetylglucosamine--N-acetylmuramyl-(pentapeptide) pyrophosphoryl-undecaprenol N-acetylglucosamine transferase</fullName>
        <ecNumber evidence="10">2.4.1.227</ecNumber>
    </recommendedName>
    <alternativeName>
        <fullName evidence="10">Undecaprenyl-PP-MurNAc-pentapeptide-UDPGlcNAc GlcNAc transferase</fullName>
    </alternativeName>
</protein>
<dbReference type="EC" id="2.4.1.227" evidence="10"/>
<feature type="binding site" evidence="10">
    <location>
        <position position="122"/>
    </location>
    <ligand>
        <name>UDP-N-acetyl-alpha-D-glucosamine</name>
        <dbReference type="ChEBI" id="CHEBI:57705"/>
    </ligand>
</feature>
<comment type="caution">
    <text evidence="10">Lacks conserved residue(s) required for the propagation of feature annotation.</text>
</comment>
<dbReference type="KEGG" id="cthi:THC_0788"/>
<proteinExistence type="inferred from homology"/>
<dbReference type="OrthoDB" id="9808936at2"/>
<feature type="binding site" evidence="10">
    <location>
        <position position="246"/>
    </location>
    <ligand>
        <name>UDP-N-acetyl-alpha-D-glucosamine</name>
        <dbReference type="ChEBI" id="CHEBI:57705"/>
    </ligand>
</feature>
<keyword evidence="2 10" id="KW-0132">Cell division</keyword>
<organism evidence="13 14">
    <name type="scientific">Caldimicrobium thiodismutans</name>
    <dbReference type="NCBI Taxonomy" id="1653476"/>
    <lineage>
        <taxon>Bacteria</taxon>
        <taxon>Pseudomonadati</taxon>
        <taxon>Thermodesulfobacteriota</taxon>
        <taxon>Thermodesulfobacteria</taxon>
        <taxon>Thermodesulfobacteriales</taxon>
        <taxon>Thermodesulfobacteriaceae</taxon>
        <taxon>Caldimicrobium</taxon>
    </lineage>
</organism>
<evidence type="ECO:0000256" key="6">
    <source>
        <dbReference type="ARBA" id="ARBA00022984"/>
    </source>
</evidence>
<dbReference type="InterPro" id="IPR007235">
    <property type="entry name" value="Glyco_trans_28_C"/>
</dbReference>
<dbReference type="GO" id="GO:0071555">
    <property type="term" value="P:cell wall organization"/>
    <property type="evidence" value="ECO:0007669"/>
    <property type="project" value="UniProtKB-KW"/>
</dbReference>
<feature type="domain" description="Glycosyltransferase family 28 N-terminal" evidence="11">
    <location>
        <begin position="4"/>
        <end position="141"/>
    </location>
</feature>
<dbReference type="GO" id="GO:0051301">
    <property type="term" value="P:cell division"/>
    <property type="evidence" value="ECO:0007669"/>
    <property type="project" value="UniProtKB-KW"/>
</dbReference>
<dbReference type="Pfam" id="PF04101">
    <property type="entry name" value="Glyco_tran_28_C"/>
    <property type="match status" value="1"/>
</dbReference>
<feature type="binding site" evidence="10">
    <location>
        <position position="185"/>
    </location>
    <ligand>
        <name>UDP-N-acetyl-alpha-D-glucosamine</name>
        <dbReference type="ChEBI" id="CHEBI:57705"/>
    </ligand>
</feature>
<dbReference type="STRING" id="1653476.THC_0788"/>
<accession>A0A0U4W264</accession>
<comment type="subcellular location">
    <subcellularLocation>
        <location evidence="10">Cell membrane</location>
        <topology evidence="10">Peripheral membrane protein</topology>
        <orientation evidence="10">Cytoplasmic side</orientation>
    </subcellularLocation>
</comment>
<name>A0A0U4W264_9BACT</name>
<comment type="function">
    <text evidence="10">Cell wall formation. Catalyzes the transfer of a GlcNAc subunit on undecaprenyl-pyrophosphoryl-MurNAc-pentapeptide (lipid intermediate I) to form undecaprenyl-pyrophosphoryl-MurNAc-(pentapeptide)GlcNAc (lipid intermediate II).</text>
</comment>
<evidence type="ECO:0000256" key="9">
    <source>
        <dbReference type="ARBA" id="ARBA00023316"/>
    </source>
</evidence>
<dbReference type="EMBL" id="AP014945">
    <property type="protein sequence ID" value="BAU23179.1"/>
    <property type="molecule type" value="Genomic_DNA"/>
</dbReference>
<dbReference type="GO" id="GO:0005975">
    <property type="term" value="P:carbohydrate metabolic process"/>
    <property type="evidence" value="ECO:0007669"/>
    <property type="project" value="InterPro"/>
</dbReference>
<gene>
    <name evidence="10" type="primary">murG</name>
    <name evidence="13" type="ORF">THC_0788</name>
</gene>
<feature type="domain" description="Glycosyl transferase family 28 C-terminal" evidence="12">
    <location>
        <begin position="179"/>
        <end position="338"/>
    </location>
</feature>
<dbReference type="Proteomes" id="UP000068196">
    <property type="component" value="Chromosome"/>
</dbReference>
<dbReference type="PANTHER" id="PTHR21015">
    <property type="entry name" value="UDP-N-ACETYLGLUCOSAMINE--N-ACETYLMURAMYL-(PENTAPEPTIDE) PYROPHOSPHORYL-UNDECAPRENOL N-ACETYLGLUCOSAMINE TRANSFERASE 1"/>
    <property type="match status" value="1"/>
</dbReference>
<evidence type="ECO:0000259" key="11">
    <source>
        <dbReference type="Pfam" id="PF03033"/>
    </source>
</evidence>
<dbReference type="GO" id="GO:0051991">
    <property type="term" value="F:UDP-N-acetyl-D-glucosamine:N-acetylmuramoyl-L-alanyl-D-glutamyl-meso-2,6-diaminopimelyl-D-alanyl-D-alanine-diphosphoundecaprenol 4-beta-N-acetylglucosaminlytransferase activity"/>
    <property type="evidence" value="ECO:0007669"/>
    <property type="project" value="RHEA"/>
</dbReference>
<dbReference type="NCBIfam" id="TIGR01133">
    <property type="entry name" value="murG"/>
    <property type="match status" value="1"/>
</dbReference>
<dbReference type="Pfam" id="PF03033">
    <property type="entry name" value="Glyco_transf_28"/>
    <property type="match status" value="1"/>
</dbReference>
<evidence type="ECO:0000256" key="4">
    <source>
        <dbReference type="ARBA" id="ARBA00022679"/>
    </source>
</evidence>
<dbReference type="HAMAP" id="MF_00033">
    <property type="entry name" value="MurG"/>
    <property type="match status" value="1"/>
</dbReference>
<feature type="binding site" evidence="10">
    <location>
        <position position="163"/>
    </location>
    <ligand>
        <name>UDP-N-acetyl-alpha-D-glucosamine</name>
        <dbReference type="ChEBI" id="CHEBI:57705"/>
    </ligand>
</feature>
<feature type="binding site" evidence="10">
    <location>
        <begin position="10"/>
        <end position="12"/>
    </location>
    <ligand>
        <name>UDP-N-acetyl-alpha-D-glucosamine</name>
        <dbReference type="ChEBI" id="CHEBI:57705"/>
    </ligand>
</feature>
<dbReference type="AlphaFoldDB" id="A0A0U4W264"/>
<dbReference type="PANTHER" id="PTHR21015:SF22">
    <property type="entry name" value="GLYCOSYLTRANSFERASE"/>
    <property type="match status" value="1"/>
</dbReference>
<evidence type="ECO:0000313" key="13">
    <source>
        <dbReference type="EMBL" id="BAU23179.1"/>
    </source>
</evidence>
<reference evidence="13 14" key="1">
    <citation type="journal article" date="2016" name="Int. J. Syst. Evol. Microbiol.">
        <title>Caldimicrobium thiodismutans sp. nov., a sulfur-disproportionating bacterium isolated from a hot spring, and emended description of the genus Caldimicrobium.</title>
        <authorList>
            <person name="Kojima H."/>
            <person name="Umezawa K."/>
            <person name="Fukui M."/>
        </authorList>
    </citation>
    <scope>NUCLEOTIDE SEQUENCE [LARGE SCALE GENOMIC DNA]</scope>
    <source>
        <strain evidence="13 14">TF1</strain>
    </source>
</reference>
<keyword evidence="3 10" id="KW-0328">Glycosyltransferase</keyword>
<keyword evidence="14" id="KW-1185">Reference proteome</keyword>
<comment type="catalytic activity">
    <reaction evidence="10">
        <text>di-trans,octa-cis-undecaprenyl diphospho-N-acetyl-alpha-D-muramoyl-L-alanyl-D-glutamyl-meso-2,6-diaminopimeloyl-D-alanyl-D-alanine + UDP-N-acetyl-alpha-D-glucosamine = di-trans,octa-cis-undecaprenyl diphospho-[N-acetyl-alpha-D-glucosaminyl-(1-&gt;4)]-N-acetyl-alpha-D-muramoyl-L-alanyl-D-glutamyl-meso-2,6-diaminopimeloyl-D-alanyl-D-alanine + UDP + H(+)</text>
        <dbReference type="Rhea" id="RHEA:31227"/>
        <dbReference type="ChEBI" id="CHEBI:15378"/>
        <dbReference type="ChEBI" id="CHEBI:57705"/>
        <dbReference type="ChEBI" id="CHEBI:58223"/>
        <dbReference type="ChEBI" id="CHEBI:61387"/>
        <dbReference type="ChEBI" id="CHEBI:61388"/>
        <dbReference type="EC" id="2.4.1.227"/>
    </reaction>
</comment>
<sequence length="365" mass="41025">MRWVIVAGGTGGHLIPGIALAEELMQSGEEVLFISGKRPIERKILENRPFPVKELEVEGIVGRPLKDKTRALFKLVKATFSAYNLLKKYAPSAVLAEGGYVSVPVVLSAKLLGIKSALHEQNLLPGRANRLLARLVDRVFISFPESAVFFPANKTIFSGNPVRKELFLSRKREHEGPGLLILGGSLGARFLNDLVLKIIDRLFSESPSLFLIHQTGLEEYEKVKSQYEKWPLWERHKERIKIFPFIEDMGWAYQQADLVIARAGASTLSELIALKKPAILIPFPYAADKHQDKNAEVLAKAGVALVFKQEEISPEIFLERVLDLLRNNSLLQQMSSAYEGFNIAKPERIIIDEMKKILQEGRRHA</sequence>
<evidence type="ECO:0000313" key="14">
    <source>
        <dbReference type="Proteomes" id="UP000068196"/>
    </source>
</evidence>
<evidence type="ECO:0000256" key="8">
    <source>
        <dbReference type="ARBA" id="ARBA00023306"/>
    </source>
</evidence>
<dbReference type="GO" id="GO:0009252">
    <property type="term" value="P:peptidoglycan biosynthetic process"/>
    <property type="evidence" value="ECO:0007669"/>
    <property type="project" value="UniProtKB-UniRule"/>
</dbReference>
<dbReference type="SUPFAM" id="SSF53756">
    <property type="entry name" value="UDP-Glycosyltransferase/glycogen phosphorylase"/>
    <property type="match status" value="1"/>
</dbReference>
<comment type="similarity">
    <text evidence="10">Belongs to the glycosyltransferase 28 family. MurG subfamily.</text>
</comment>
<keyword evidence="8 10" id="KW-0131">Cell cycle</keyword>
<evidence type="ECO:0000256" key="3">
    <source>
        <dbReference type="ARBA" id="ARBA00022676"/>
    </source>
</evidence>
<dbReference type="InterPro" id="IPR006009">
    <property type="entry name" value="GlcNAc_MurG"/>
</dbReference>
<dbReference type="CDD" id="cd03785">
    <property type="entry name" value="GT28_MurG"/>
    <property type="match status" value="1"/>
</dbReference>